<evidence type="ECO:0000259" key="1">
    <source>
        <dbReference type="PROSITE" id="PS51071"/>
    </source>
</evidence>
<dbReference type="Gene3D" id="1.10.10.10">
    <property type="entry name" value="Winged helix-like DNA-binding domain superfamily/Winged helix DNA-binding domain"/>
    <property type="match status" value="1"/>
</dbReference>
<dbReference type="InterPro" id="IPR047640">
    <property type="entry name" value="RpiR-like"/>
</dbReference>
<dbReference type="STRING" id="1291052.FC18_GL001995"/>
<dbReference type="GO" id="GO:0003700">
    <property type="term" value="F:DNA-binding transcription factor activity"/>
    <property type="evidence" value="ECO:0007669"/>
    <property type="project" value="InterPro"/>
</dbReference>
<evidence type="ECO:0000313" key="3">
    <source>
        <dbReference type="Proteomes" id="UP000051679"/>
    </source>
</evidence>
<organism evidence="2 3">
    <name type="scientific">Lacticaseibacillus sharpeae JCM 1186 = DSM 20505</name>
    <dbReference type="NCBI Taxonomy" id="1291052"/>
    <lineage>
        <taxon>Bacteria</taxon>
        <taxon>Bacillati</taxon>
        <taxon>Bacillota</taxon>
        <taxon>Bacilli</taxon>
        <taxon>Lactobacillales</taxon>
        <taxon>Lactobacillaceae</taxon>
        <taxon>Lacticaseibacillus</taxon>
    </lineage>
</organism>
<dbReference type="EMBL" id="AYYO01000003">
    <property type="protein sequence ID" value="KRM56518.1"/>
    <property type="molecule type" value="Genomic_DNA"/>
</dbReference>
<dbReference type="Pfam" id="PF01418">
    <property type="entry name" value="HTH_6"/>
    <property type="match status" value="1"/>
</dbReference>
<name>A0A0R1ZXH5_9LACO</name>
<keyword evidence="3" id="KW-1185">Reference proteome</keyword>
<dbReference type="PATRIC" id="fig|1291052.5.peg.2056"/>
<sequence length="149" mass="15593">MASQATIIDTLYSKLPTLSATDHKIAQYVLTHPNQVVNMTISALAQAAGVSDASVSRFSKNIGLDGFHQLKIELARVAENQDSYYQQINPDDFGQALQSISANKVAEINSTLAQTAAPVLKEIVQAIAAAPIVQVAGAGGTFPVAADAV</sequence>
<dbReference type="InterPro" id="IPR000281">
    <property type="entry name" value="HTH_RpiR"/>
</dbReference>
<dbReference type="GO" id="GO:0003677">
    <property type="term" value="F:DNA binding"/>
    <property type="evidence" value="ECO:0007669"/>
    <property type="project" value="InterPro"/>
</dbReference>
<accession>A0A0R1ZXH5</accession>
<evidence type="ECO:0000313" key="2">
    <source>
        <dbReference type="EMBL" id="KRM56518.1"/>
    </source>
</evidence>
<dbReference type="GO" id="GO:0097367">
    <property type="term" value="F:carbohydrate derivative binding"/>
    <property type="evidence" value="ECO:0007669"/>
    <property type="project" value="InterPro"/>
</dbReference>
<dbReference type="AlphaFoldDB" id="A0A0R1ZXH5"/>
<protein>
    <submittedName>
        <fullName evidence="2">Transcriptional regulator</fullName>
    </submittedName>
</protein>
<dbReference type="PANTHER" id="PTHR30514:SF1">
    <property type="entry name" value="HTH-TYPE TRANSCRIPTIONAL REGULATOR HEXR-RELATED"/>
    <property type="match status" value="1"/>
</dbReference>
<proteinExistence type="predicted"/>
<dbReference type="InterPro" id="IPR009057">
    <property type="entry name" value="Homeodomain-like_sf"/>
</dbReference>
<dbReference type="SUPFAM" id="SSF46689">
    <property type="entry name" value="Homeodomain-like"/>
    <property type="match status" value="1"/>
</dbReference>
<dbReference type="PANTHER" id="PTHR30514">
    <property type="entry name" value="GLUCOKINASE"/>
    <property type="match status" value="1"/>
</dbReference>
<reference evidence="2 3" key="1">
    <citation type="journal article" date="2015" name="Genome Announc.">
        <title>Expanding the biotechnology potential of lactobacilli through comparative genomics of 213 strains and associated genera.</title>
        <authorList>
            <person name="Sun Z."/>
            <person name="Harris H.M."/>
            <person name="McCann A."/>
            <person name="Guo C."/>
            <person name="Argimon S."/>
            <person name="Zhang W."/>
            <person name="Yang X."/>
            <person name="Jeffery I.B."/>
            <person name="Cooney J.C."/>
            <person name="Kagawa T.F."/>
            <person name="Liu W."/>
            <person name="Song Y."/>
            <person name="Salvetti E."/>
            <person name="Wrobel A."/>
            <person name="Rasinkangas P."/>
            <person name="Parkhill J."/>
            <person name="Rea M.C."/>
            <person name="O'Sullivan O."/>
            <person name="Ritari J."/>
            <person name="Douillard F.P."/>
            <person name="Paul Ross R."/>
            <person name="Yang R."/>
            <person name="Briner A.E."/>
            <person name="Felis G.E."/>
            <person name="de Vos W.M."/>
            <person name="Barrangou R."/>
            <person name="Klaenhammer T.R."/>
            <person name="Caufield P.W."/>
            <person name="Cui Y."/>
            <person name="Zhang H."/>
            <person name="O'Toole P.W."/>
        </authorList>
    </citation>
    <scope>NUCLEOTIDE SEQUENCE [LARGE SCALE GENOMIC DNA]</scope>
    <source>
        <strain evidence="2 3">DSM 20505</strain>
    </source>
</reference>
<dbReference type="PROSITE" id="PS51071">
    <property type="entry name" value="HTH_RPIR"/>
    <property type="match status" value="1"/>
</dbReference>
<comment type="caution">
    <text evidence="2">The sequence shown here is derived from an EMBL/GenBank/DDBJ whole genome shotgun (WGS) entry which is preliminary data.</text>
</comment>
<dbReference type="Proteomes" id="UP000051679">
    <property type="component" value="Unassembled WGS sequence"/>
</dbReference>
<dbReference type="InterPro" id="IPR036388">
    <property type="entry name" value="WH-like_DNA-bd_sf"/>
</dbReference>
<gene>
    <name evidence="2" type="ORF">FC18_GL001995</name>
</gene>
<feature type="domain" description="HTH rpiR-type" evidence="1">
    <location>
        <begin position="5"/>
        <end position="81"/>
    </location>
</feature>